<dbReference type="RefSeq" id="WP_196294968.1">
    <property type="nucleotide sequence ID" value="NZ_JADQDM010000016.1"/>
</dbReference>
<evidence type="ECO:0000313" key="2">
    <source>
        <dbReference type="Proteomes" id="UP000618931"/>
    </source>
</evidence>
<dbReference type="EMBL" id="JADQDM010000016">
    <property type="protein sequence ID" value="MBF9223540.1"/>
    <property type="molecule type" value="Genomic_DNA"/>
</dbReference>
<reference evidence="1 2" key="1">
    <citation type="submission" date="2020-11" db="EMBL/GenBank/DDBJ databases">
        <authorList>
            <person name="Kim M.K."/>
        </authorList>
    </citation>
    <scope>NUCLEOTIDE SEQUENCE [LARGE SCALE GENOMIC DNA]</scope>
    <source>
        <strain evidence="1 2">BT662</strain>
    </source>
</reference>
<accession>A0ABS0I996</accession>
<keyword evidence="2" id="KW-1185">Reference proteome</keyword>
<name>A0ABS0I996_9BACT</name>
<dbReference type="Proteomes" id="UP000618931">
    <property type="component" value="Unassembled WGS sequence"/>
</dbReference>
<organism evidence="1 2">
    <name type="scientific">Hymenobacter ruricola</name>
    <dbReference type="NCBI Taxonomy" id="2791023"/>
    <lineage>
        <taxon>Bacteria</taxon>
        <taxon>Pseudomonadati</taxon>
        <taxon>Bacteroidota</taxon>
        <taxon>Cytophagia</taxon>
        <taxon>Cytophagales</taxon>
        <taxon>Hymenobacteraceae</taxon>
        <taxon>Hymenobacter</taxon>
    </lineage>
</organism>
<evidence type="ECO:0008006" key="3">
    <source>
        <dbReference type="Google" id="ProtNLM"/>
    </source>
</evidence>
<protein>
    <recommendedName>
        <fullName evidence="3">STAS/SEC14 domain-containing protein</fullName>
    </recommendedName>
</protein>
<comment type="caution">
    <text evidence="1">The sequence shown here is derived from an EMBL/GenBank/DDBJ whole genome shotgun (WGS) entry which is preliminary data.</text>
</comment>
<evidence type="ECO:0000313" key="1">
    <source>
        <dbReference type="EMBL" id="MBF9223540.1"/>
    </source>
</evidence>
<proteinExistence type="predicted"/>
<gene>
    <name evidence="1" type="ORF">I2H31_20715</name>
</gene>
<sequence>MNTLPRAQETLYFQNAAGKVYHHPTGFVRLAWGAERASFETVKAFYEQVLALLLNSGARKILSDHGQRAPLSGPTQAWLTENWIPRAMAQARTRHCAIVEGADPLHRLSTQSVVSSSPTGFIFQRFPTVEEAETWLRSVQP</sequence>